<keyword evidence="6" id="KW-0969">Cilium</keyword>
<proteinExistence type="inferred from homology"/>
<name>A0A2H5XCT6_9BACT</name>
<dbReference type="Pfam" id="PF00700">
    <property type="entry name" value="Flagellin_C"/>
    <property type="match status" value="1"/>
</dbReference>
<evidence type="ECO:0000256" key="2">
    <source>
        <dbReference type="ARBA" id="ARBA00023143"/>
    </source>
</evidence>
<reference evidence="7" key="1">
    <citation type="submission" date="2017-09" db="EMBL/GenBank/DDBJ databases">
        <title>Metaegenomics of thermophilic ammonia-oxidizing enrichment culture.</title>
        <authorList>
            <person name="Kato S."/>
            <person name="Suzuki K."/>
        </authorList>
    </citation>
    <scope>NUCLEOTIDE SEQUENCE [LARGE SCALE GENOMIC DNA]</scope>
</reference>
<dbReference type="GO" id="GO:0005576">
    <property type="term" value="C:extracellular region"/>
    <property type="evidence" value="ECO:0007669"/>
    <property type="project" value="UniProtKB-SubCell"/>
</dbReference>
<dbReference type="Gene3D" id="6.10.10.10">
    <property type="entry name" value="Flagellar export chaperone, C-terminal domain"/>
    <property type="match status" value="1"/>
</dbReference>
<dbReference type="PANTHER" id="PTHR42792:SF2">
    <property type="entry name" value="FLAGELLIN"/>
    <property type="match status" value="1"/>
</dbReference>
<dbReference type="EMBL" id="BEHT01000019">
    <property type="protein sequence ID" value="GBC98986.1"/>
    <property type="molecule type" value="Genomic_DNA"/>
</dbReference>
<dbReference type="GO" id="GO:0005198">
    <property type="term" value="F:structural molecule activity"/>
    <property type="evidence" value="ECO:0007669"/>
    <property type="project" value="UniProtKB-UniRule"/>
</dbReference>
<dbReference type="AlphaFoldDB" id="A0A2H5XCT6"/>
<dbReference type="Proteomes" id="UP000236173">
    <property type="component" value="Unassembled WGS sequence"/>
</dbReference>
<dbReference type="PRINTS" id="PR00207">
    <property type="entry name" value="FLAGELLIN"/>
</dbReference>
<evidence type="ECO:0000313" key="7">
    <source>
        <dbReference type="Proteomes" id="UP000236173"/>
    </source>
</evidence>
<keyword evidence="6" id="KW-0966">Cell projection</keyword>
<accession>A0A2H5XCT6</accession>
<comment type="similarity">
    <text evidence="1 3">Belongs to the bacterial flagellin family.</text>
</comment>
<keyword evidence="3" id="KW-0964">Secreted</keyword>
<gene>
    <name evidence="6" type="primary">hag_1</name>
    <name evidence="6" type="ORF">HRbin17_01507</name>
</gene>
<dbReference type="Pfam" id="PF00669">
    <property type="entry name" value="Flagellin_N"/>
    <property type="match status" value="1"/>
</dbReference>
<protein>
    <recommendedName>
        <fullName evidence="3">Flagellin</fullName>
    </recommendedName>
</protein>
<comment type="subcellular location">
    <subcellularLocation>
        <location evidence="3">Secreted</location>
    </subcellularLocation>
    <subcellularLocation>
        <location evidence="3">Bacterial flagellum</location>
    </subcellularLocation>
</comment>
<dbReference type="InterPro" id="IPR046358">
    <property type="entry name" value="Flagellin_C"/>
</dbReference>
<dbReference type="GO" id="GO:0009288">
    <property type="term" value="C:bacterial-type flagellum"/>
    <property type="evidence" value="ECO:0007669"/>
    <property type="project" value="UniProtKB-SubCell"/>
</dbReference>
<sequence length="274" mass="29270">MGLRINTNVSALNVHRNLVATDFELSKVLEKMASGLRINRASDDAAGLAVSEKLRTQVRGLQVATDNAQHGISLVQTAEGALNEVHSILQRLRELAVQAANDHLTDSDRAQIQKEVDNLLAQLDYIGNTTQFNTKKLLSGSFASTPLTFQVGANAGEVVAITIATVNTAAMTLNGLSVATLGAASNAIVSIDQAISFVTDLRARLGAFQNRLERIVSNNNIANENQSAAESRIRDVDMAQAVIQLTRLQILQQTGVAALAQANAVPQTVLQLLR</sequence>
<dbReference type="Gene3D" id="1.20.1330.10">
    <property type="entry name" value="f41 fragment of flagellin, N-terminal domain"/>
    <property type="match status" value="1"/>
</dbReference>
<evidence type="ECO:0000259" key="5">
    <source>
        <dbReference type="Pfam" id="PF00700"/>
    </source>
</evidence>
<feature type="domain" description="Flagellin C-terminal" evidence="5">
    <location>
        <begin position="190"/>
        <end position="273"/>
    </location>
</feature>
<keyword evidence="2 3" id="KW-0975">Bacterial flagellum</keyword>
<organism evidence="6 7">
    <name type="scientific">Candidatus Fervidibacter japonicus</name>
    <dbReference type="NCBI Taxonomy" id="2035412"/>
    <lineage>
        <taxon>Bacteria</taxon>
        <taxon>Candidatus Fervidibacterota</taxon>
        <taxon>Candidatus Fervidibacter</taxon>
    </lineage>
</organism>
<comment type="caution">
    <text evidence="6">The sequence shown here is derived from an EMBL/GenBank/DDBJ whole genome shotgun (WGS) entry which is preliminary data.</text>
</comment>
<dbReference type="SUPFAM" id="SSF64518">
    <property type="entry name" value="Phase 1 flagellin"/>
    <property type="match status" value="1"/>
</dbReference>
<evidence type="ECO:0000256" key="3">
    <source>
        <dbReference type="RuleBase" id="RU362073"/>
    </source>
</evidence>
<evidence type="ECO:0000313" key="6">
    <source>
        <dbReference type="EMBL" id="GBC98986.1"/>
    </source>
</evidence>
<dbReference type="InterPro" id="IPR001492">
    <property type="entry name" value="Flagellin"/>
</dbReference>
<evidence type="ECO:0000256" key="1">
    <source>
        <dbReference type="ARBA" id="ARBA00005709"/>
    </source>
</evidence>
<evidence type="ECO:0000259" key="4">
    <source>
        <dbReference type="Pfam" id="PF00669"/>
    </source>
</evidence>
<dbReference type="InterPro" id="IPR042187">
    <property type="entry name" value="Flagellin_C_sub2"/>
</dbReference>
<keyword evidence="6" id="KW-0282">Flagellum</keyword>
<dbReference type="PANTHER" id="PTHR42792">
    <property type="entry name" value="FLAGELLIN"/>
    <property type="match status" value="1"/>
</dbReference>
<feature type="domain" description="Flagellin N-terminal" evidence="4">
    <location>
        <begin position="5"/>
        <end position="142"/>
    </location>
</feature>
<dbReference type="InterPro" id="IPR001029">
    <property type="entry name" value="Flagellin_N"/>
</dbReference>
<comment type="function">
    <text evidence="3">Flagellin is the subunit protein which polymerizes to form the filaments of bacterial flagella.</text>
</comment>